<comment type="caution">
    <text evidence="4">The sequence shown here is derived from an EMBL/GenBank/DDBJ whole genome shotgun (WGS) entry which is preliminary data.</text>
</comment>
<name>A0ABS2VRT7_STRAS</name>
<feature type="compositionally biased region" description="Low complexity" evidence="1">
    <location>
        <begin position="201"/>
        <end position="220"/>
    </location>
</feature>
<accession>A0ABS2VRT7</accession>
<sequence>MFMRLCTSMSPCLAAAAVLLQLNAPAAAAPAHAAAPPSGCAVSDSRNFPLTTRIHGGPDSYEAGGGHGTWQIELRNTTTRTCTGIHPVVVLVDERHTLTPERARLEFSDGRRTHAVRLEATDEDELVGAFTDADGFTGFTVGPHRTLDVRVRLAFGADAAPDDVTVNATLVQRHANDGDWVGQSNDYRFSVVRAPAEQDAATDPGTGSDSTGTDPSASPTEPADAGRSREPRLPDELARTGFPVPRAALAAATTGLLLAGAGLALARRTRRRR</sequence>
<keyword evidence="3" id="KW-0732">Signal</keyword>
<keyword evidence="2" id="KW-0472">Membrane</keyword>
<feature type="region of interest" description="Disordered" evidence="1">
    <location>
        <begin position="196"/>
        <end position="240"/>
    </location>
</feature>
<organism evidence="4 5">
    <name type="scientific">Streptomyces actuosus</name>
    <dbReference type="NCBI Taxonomy" id="1885"/>
    <lineage>
        <taxon>Bacteria</taxon>
        <taxon>Bacillati</taxon>
        <taxon>Actinomycetota</taxon>
        <taxon>Actinomycetes</taxon>
        <taxon>Kitasatosporales</taxon>
        <taxon>Streptomycetaceae</taxon>
        <taxon>Streptomyces</taxon>
    </lineage>
</organism>
<feature type="chain" id="PRO_5045756220" description="Gram-positive cocci surface proteins LPxTG domain-containing protein" evidence="3">
    <location>
        <begin position="29"/>
        <end position="273"/>
    </location>
</feature>
<reference evidence="4 5" key="1">
    <citation type="submission" date="2021-02" db="EMBL/GenBank/DDBJ databases">
        <title>Whole genome sequencing of Streptomyces actuosus VRA1.</title>
        <authorList>
            <person name="Sen G."/>
            <person name="Sen A."/>
        </authorList>
    </citation>
    <scope>NUCLEOTIDE SEQUENCE [LARGE SCALE GENOMIC DNA]</scope>
    <source>
        <strain evidence="4 5">VRA1</strain>
    </source>
</reference>
<feature type="transmembrane region" description="Helical" evidence="2">
    <location>
        <begin position="247"/>
        <end position="266"/>
    </location>
</feature>
<dbReference type="EMBL" id="JAFFZS010000012">
    <property type="protein sequence ID" value="MBN0045811.1"/>
    <property type="molecule type" value="Genomic_DNA"/>
</dbReference>
<keyword evidence="5" id="KW-1185">Reference proteome</keyword>
<feature type="signal peptide" evidence="3">
    <location>
        <begin position="1"/>
        <end position="28"/>
    </location>
</feature>
<evidence type="ECO:0000313" key="4">
    <source>
        <dbReference type="EMBL" id="MBN0045811.1"/>
    </source>
</evidence>
<protein>
    <recommendedName>
        <fullName evidence="6">Gram-positive cocci surface proteins LPxTG domain-containing protein</fullName>
    </recommendedName>
</protein>
<dbReference type="Proteomes" id="UP000788262">
    <property type="component" value="Unassembled WGS sequence"/>
</dbReference>
<gene>
    <name evidence="4" type="ORF">JS756_17205</name>
</gene>
<proteinExistence type="predicted"/>
<evidence type="ECO:0000256" key="1">
    <source>
        <dbReference type="SAM" id="MobiDB-lite"/>
    </source>
</evidence>
<evidence type="ECO:0000256" key="3">
    <source>
        <dbReference type="SAM" id="SignalP"/>
    </source>
</evidence>
<evidence type="ECO:0000256" key="2">
    <source>
        <dbReference type="SAM" id="Phobius"/>
    </source>
</evidence>
<keyword evidence="2" id="KW-0812">Transmembrane</keyword>
<evidence type="ECO:0008006" key="6">
    <source>
        <dbReference type="Google" id="ProtNLM"/>
    </source>
</evidence>
<feature type="compositionally biased region" description="Basic and acidic residues" evidence="1">
    <location>
        <begin position="224"/>
        <end position="238"/>
    </location>
</feature>
<keyword evidence="2" id="KW-1133">Transmembrane helix</keyword>
<evidence type="ECO:0000313" key="5">
    <source>
        <dbReference type="Proteomes" id="UP000788262"/>
    </source>
</evidence>